<dbReference type="InterPro" id="IPR006657">
    <property type="entry name" value="MoPterin_dinucl-bd_dom"/>
</dbReference>
<evidence type="ECO:0000256" key="2">
    <source>
        <dbReference type="ARBA" id="ARBA00022723"/>
    </source>
</evidence>
<organism evidence="6 7">
    <name type="scientific">Novimethylophilus kurashikiensis</name>
    <dbReference type="NCBI Taxonomy" id="1825523"/>
    <lineage>
        <taxon>Bacteria</taxon>
        <taxon>Pseudomonadati</taxon>
        <taxon>Pseudomonadota</taxon>
        <taxon>Betaproteobacteria</taxon>
        <taxon>Nitrosomonadales</taxon>
        <taxon>Methylophilaceae</taxon>
        <taxon>Novimethylophilus</taxon>
    </lineage>
</organism>
<dbReference type="Pfam" id="PF04879">
    <property type="entry name" value="Molybdop_Fe4S4"/>
    <property type="match status" value="1"/>
</dbReference>
<dbReference type="Proteomes" id="UP000245081">
    <property type="component" value="Unassembled WGS sequence"/>
</dbReference>
<accession>A0A2R5FBC6</accession>
<evidence type="ECO:0000259" key="5">
    <source>
        <dbReference type="PROSITE" id="PS51669"/>
    </source>
</evidence>
<dbReference type="Pfam" id="PF00384">
    <property type="entry name" value="Molybdopterin"/>
    <property type="match status" value="1"/>
</dbReference>
<dbReference type="SUPFAM" id="SSF53706">
    <property type="entry name" value="Formate dehydrogenase/DMSO reductase, domains 1-3"/>
    <property type="match status" value="1"/>
</dbReference>
<dbReference type="InterPro" id="IPR009010">
    <property type="entry name" value="Asp_de-COase-like_dom_sf"/>
</dbReference>
<dbReference type="GO" id="GO:0051536">
    <property type="term" value="F:iron-sulfur cluster binding"/>
    <property type="evidence" value="ECO:0007669"/>
    <property type="project" value="UniProtKB-KW"/>
</dbReference>
<dbReference type="InterPro" id="IPR037920">
    <property type="entry name" value="YoaE_C"/>
</dbReference>
<dbReference type="InterPro" id="IPR006963">
    <property type="entry name" value="Mopterin_OxRdtase_4Fe-4S_dom"/>
</dbReference>
<dbReference type="EMBL" id="BDOQ01000006">
    <property type="protein sequence ID" value="GBG13991.1"/>
    <property type="molecule type" value="Genomic_DNA"/>
</dbReference>
<evidence type="ECO:0000313" key="6">
    <source>
        <dbReference type="EMBL" id="GBG13991.1"/>
    </source>
</evidence>
<dbReference type="GO" id="GO:0043546">
    <property type="term" value="F:molybdopterin cofactor binding"/>
    <property type="evidence" value="ECO:0007669"/>
    <property type="project" value="InterPro"/>
</dbReference>
<dbReference type="AlphaFoldDB" id="A0A2R5FBC6"/>
<evidence type="ECO:0000256" key="3">
    <source>
        <dbReference type="ARBA" id="ARBA00023004"/>
    </source>
</evidence>
<dbReference type="SMART" id="SM00926">
    <property type="entry name" value="Molybdop_Fe4S4"/>
    <property type="match status" value="1"/>
</dbReference>
<dbReference type="GO" id="GO:0016491">
    <property type="term" value="F:oxidoreductase activity"/>
    <property type="evidence" value="ECO:0007669"/>
    <property type="project" value="InterPro"/>
</dbReference>
<dbReference type="InterPro" id="IPR050612">
    <property type="entry name" value="Prok_Mopterin_Oxidored"/>
</dbReference>
<dbReference type="CDD" id="cd02786">
    <property type="entry name" value="MopB_CT_3"/>
    <property type="match status" value="1"/>
</dbReference>
<keyword evidence="7" id="KW-1185">Reference proteome</keyword>
<name>A0A2R5FBC6_9PROT</name>
<dbReference type="Gene3D" id="3.30.2070.10">
    <property type="entry name" value="Formate dehydrogenase/DMSO reductase"/>
    <property type="match status" value="1"/>
</dbReference>
<dbReference type="OrthoDB" id="9815647at2"/>
<evidence type="ECO:0000256" key="1">
    <source>
        <dbReference type="ARBA" id="ARBA00010312"/>
    </source>
</evidence>
<dbReference type="PANTHER" id="PTHR43742">
    <property type="entry name" value="TRIMETHYLAMINE-N-OXIDE REDUCTASE"/>
    <property type="match status" value="1"/>
</dbReference>
<sequence length="712" mass="78640">MNAPAETIEIFHGGCPQDCPDTCAMNYTVKDGKLIDVQGKPEHPMTRGGLCVKLKDFADHHYNSERLLYPLKRKGPKGSRQFVRITWDEALAEIKERWTGIIREYGAQAIMPYSYLGNQGIVQGLNVGDPFFNKLGATVCERTFCGSGSSTAWLMTMGPTGGLDPESFVHSQYMVIWGCNSVSTNLHHWHIIHETQKKGVKLVVIDTYKSLTAKQADWHIIPKPGTDGALAMALINTLIEQNLLDHDYIEKYTLGFEELKARAKDCTPEWAEAITGVAAADIRKLAKEMYDAKATAIRMGVALERHHGGGQTIRAVCCIPALTGAWRHVGGGLMQMPLWEFPLKFDRICRPDYIPQGTRVINNLRLGQALNGEMPLHPPLKSVMFYNANPVSQAPESNKIVEGLMREDLFVVAAEHFITDTAAYADIILPATMAAEMDDMILSWGHFYLTYNAKCIDAPGETASNAEIFRRLARTFGFDDPQFQRTDAEMIEDYIDWTAPQMAGITMETFKQDGYAHLKVGTPDDRCPHKEGNFPTPSGKVEFKSSAAAGGNFVATPFRQLYDAFQGGEPVDPLPGYVPSRERPETNPALALKYPLNIVTPKSHGFLNSQYANEAHKVKSQGDQYVLINPVDAAARDIHPGNLIRVFNDRGEFHGEARVTDDTLPGVVVATLGYWRSRTKGGGAVNVISSDQFVNLGHAPSLSDNLVQVEAA</sequence>
<dbReference type="InterPro" id="IPR006656">
    <property type="entry name" value="Mopterin_OxRdtase"/>
</dbReference>
<dbReference type="Gene3D" id="3.40.50.740">
    <property type="match status" value="1"/>
</dbReference>
<evidence type="ECO:0000256" key="4">
    <source>
        <dbReference type="ARBA" id="ARBA00023014"/>
    </source>
</evidence>
<dbReference type="PANTHER" id="PTHR43742:SF6">
    <property type="entry name" value="OXIDOREDUCTASE YYAE-RELATED"/>
    <property type="match status" value="1"/>
</dbReference>
<keyword evidence="4" id="KW-0411">Iron-sulfur</keyword>
<reference evidence="6 7" key="1">
    <citation type="journal article" date="2018" name="Environ. Microbiol.">
        <title>Isolation and genomic characterization of Novimethylophilus kurashikiensis gen. nov. sp. nov., a new lanthanide-dependent methylotrophic species of Methylophilaceae.</title>
        <authorList>
            <person name="Lv H."/>
            <person name="Sahin N."/>
            <person name="Tani A."/>
        </authorList>
    </citation>
    <scope>NUCLEOTIDE SEQUENCE [LARGE SCALE GENOMIC DNA]</scope>
    <source>
        <strain evidence="6 7">La2-4</strain>
    </source>
</reference>
<dbReference type="Gene3D" id="2.40.40.20">
    <property type="match status" value="1"/>
</dbReference>
<proteinExistence type="inferred from homology"/>
<dbReference type="Gene3D" id="3.40.228.10">
    <property type="entry name" value="Dimethylsulfoxide Reductase, domain 2"/>
    <property type="match status" value="1"/>
</dbReference>
<protein>
    <submittedName>
        <fullName evidence="6">Molybdopterin oxidoreductase</fullName>
    </submittedName>
</protein>
<dbReference type="PROSITE" id="PS51669">
    <property type="entry name" value="4FE4S_MOW_BIS_MGD"/>
    <property type="match status" value="1"/>
</dbReference>
<gene>
    <name evidence="6" type="ORF">NMK_1547</name>
</gene>
<dbReference type="CDD" id="cd02766">
    <property type="entry name" value="MopB_3"/>
    <property type="match status" value="1"/>
</dbReference>
<keyword evidence="3" id="KW-0408">Iron</keyword>
<dbReference type="SUPFAM" id="SSF50692">
    <property type="entry name" value="ADC-like"/>
    <property type="match status" value="1"/>
</dbReference>
<comment type="similarity">
    <text evidence="1">Belongs to the prokaryotic molybdopterin-containing oxidoreductase family.</text>
</comment>
<keyword evidence="2" id="KW-0479">Metal-binding</keyword>
<comment type="caution">
    <text evidence="6">The sequence shown here is derived from an EMBL/GenBank/DDBJ whole genome shotgun (WGS) entry which is preliminary data.</text>
</comment>
<dbReference type="Pfam" id="PF01568">
    <property type="entry name" value="Molydop_binding"/>
    <property type="match status" value="1"/>
</dbReference>
<dbReference type="Gene3D" id="2.20.25.90">
    <property type="entry name" value="ADC-like domains"/>
    <property type="match status" value="1"/>
</dbReference>
<feature type="domain" description="4Fe-4S Mo/W bis-MGD-type" evidence="5">
    <location>
        <begin position="8"/>
        <end position="65"/>
    </location>
</feature>
<dbReference type="RefSeq" id="WP_109015203.1">
    <property type="nucleotide sequence ID" value="NZ_BDOQ01000006.1"/>
</dbReference>
<dbReference type="GO" id="GO:0046872">
    <property type="term" value="F:metal ion binding"/>
    <property type="evidence" value="ECO:0007669"/>
    <property type="project" value="UniProtKB-KW"/>
</dbReference>
<evidence type="ECO:0000313" key="7">
    <source>
        <dbReference type="Proteomes" id="UP000245081"/>
    </source>
</evidence>